<protein>
    <recommendedName>
        <fullName evidence="3">Leucine-rich repeat domain-containing protein</fullName>
    </recommendedName>
</protein>
<dbReference type="InterPro" id="IPR032675">
    <property type="entry name" value="LRR_dom_sf"/>
</dbReference>
<evidence type="ECO:0000313" key="2">
    <source>
        <dbReference type="Proteomes" id="UP000070533"/>
    </source>
</evidence>
<dbReference type="RefSeq" id="WP_231728331.1">
    <property type="nucleotide sequence ID" value="NZ_KQ957287.1"/>
</dbReference>
<proteinExistence type="predicted"/>
<evidence type="ECO:0000313" key="1">
    <source>
        <dbReference type="EMBL" id="KXA36197.1"/>
    </source>
</evidence>
<comment type="caution">
    <text evidence="1">The sequence shown here is derived from an EMBL/GenBank/DDBJ whole genome shotgun (WGS) entry which is preliminary data.</text>
</comment>
<sequence length="111" mass="12757">MKKIFIVLLLFFFSLEFVKGQTSKLGYEVSDSAGVLELVKWERKDSIVDLTKDEKLKQVKAIGKCCFVFNNYIKTVLLPEGLEVINGRAFDTCIYNHRTTKTNQKYPSVNL</sequence>
<dbReference type="AlphaFoldDB" id="A0A133PZY9"/>
<accession>A0A133PZY9</accession>
<name>A0A133PZY9_9BACT</name>
<dbReference type="PATRIC" id="fig|28128.5.peg.1944"/>
<dbReference type="EMBL" id="LRQG01000163">
    <property type="protein sequence ID" value="KXA36197.1"/>
    <property type="molecule type" value="Genomic_DNA"/>
</dbReference>
<dbReference type="Proteomes" id="UP000070533">
    <property type="component" value="Unassembled WGS sequence"/>
</dbReference>
<organism evidence="1 2">
    <name type="scientific">Prevotella corporis</name>
    <dbReference type="NCBI Taxonomy" id="28128"/>
    <lineage>
        <taxon>Bacteria</taxon>
        <taxon>Pseudomonadati</taxon>
        <taxon>Bacteroidota</taxon>
        <taxon>Bacteroidia</taxon>
        <taxon>Bacteroidales</taxon>
        <taxon>Prevotellaceae</taxon>
        <taxon>Prevotella</taxon>
    </lineage>
</organism>
<reference evidence="2" key="1">
    <citation type="submission" date="2016-01" db="EMBL/GenBank/DDBJ databases">
        <authorList>
            <person name="Mitreva M."/>
            <person name="Pepin K.H."/>
            <person name="Mihindukulasuriya K.A."/>
            <person name="Fulton R."/>
            <person name="Fronick C."/>
            <person name="O'Laughlin M."/>
            <person name="Miner T."/>
            <person name="Herter B."/>
            <person name="Rosa B.A."/>
            <person name="Cordes M."/>
            <person name="Tomlinson C."/>
            <person name="Wollam A."/>
            <person name="Palsikar V.B."/>
            <person name="Mardis E.R."/>
            <person name="Wilson R.K."/>
        </authorList>
    </citation>
    <scope>NUCLEOTIDE SEQUENCE [LARGE SCALE GENOMIC DNA]</scope>
    <source>
        <strain evidence="2">MJR7716</strain>
    </source>
</reference>
<evidence type="ECO:0008006" key="3">
    <source>
        <dbReference type="Google" id="ProtNLM"/>
    </source>
</evidence>
<dbReference type="Gene3D" id="3.80.10.10">
    <property type="entry name" value="Ribonuclease Inhibitor"/>
    <property type="match status" value="1"/>
</dbReference>
<gene>
    <name evidence="1" type="ORF">HMPREF3226_01893</name>
</gene>
<keyword evidence="2" id="KW-1185">Reference proteome</keyword>